<comment type="similarity">
    <text evidence="1">Belongs to the type III secretion exporter family.</text>
</comment>
<organism evidence="4 5">
    <name type="scientific">Paraburkholderia acidicola</name>
    <dbReference type="NCBI Taxonomy" id="1912599"/>
    <lineage>
        <taxon>Bacteria</taxon>
        <taxon>Pseudomonadati</taxon>
        <taxon>Pseudomonadota</taxon>
        <taxon>Betaproteobacteria</taxon>
        <taxon>Burkholderiales</taxon>
        <taxon>Burkholderiaceae</taxon>
        <taxon>Paraburkholderia</taxon>
    </lineage>
</organism>
<dbReference type="PRINTS" id="PR00950">
    <property type="entry name" value="TYPE3IMSPROT"/>
</dbReference>
<evidence type="ECO:0000313" key="5">
    <source>
        <dbReference type="Proteomes" id="UP000218022"/>
    </source>
</evidence>
<dbReference type="InterPro" id="IPR006135">
    <property type="entry name" value="T3SS_substrate_exporter"/>
</dbReference>
<dbReference type="SUPFAM" id="SSF160544">
    <property type="entry name" value="EscU C-terminal domain-like"/>
    <property type="match status" value="1"/>
</dbReference>
<keyword evidence="3" id="KW-0472">Membrane</keyword>
<feature type="transmembrane region" description="Helical" evidence="3">
    <location>
        <begin position="191"/>
        <end position="210"/>
    </location>
</feature>
<feature type="transmembrane region" description="Helical" evidence="3">
    <location>
        <begin position="32"/>
        <end position="53"/>
    </location>
</feature>
<dbReference type="PANTHER" id="PTHR30531:SF12">
    <property type="entry name" value="FLAGELLAR BIOSYNTHETIC PROTEIN FLHB"/>
    <property type="match status" value="1"/>
</dbReference>
<dbReference type="PANTHER" id="PTHR30531">
    <property type="entry name" value="FLAGELLAR BIOSYNTHETIC PROTEIN FLHB"/>
    <property type="match status" value="1"/>
</dbReference>
<dbReference type="AlphaFoldDB" id="A0A2A4ETJ0"/>
<dbReference type="GO" id="GO:0005886">
    <property type="term" value="C:plasma membrane"/>
    <property type="evidence" value="ECO:0007669"/>
    <property type="project" value="TreeGrafter"/>
</dbReference>
<evidence type="ECO:0000313" key="4">
    <source>
        <dbReference type="EMBL" id="PCE23720.1"/>
    </source>
</evidence>
<protein>
    <submittedName>
        <fullName evidence="4">Type III secretion protein</fullName>
    </submittedName>
</protein>
<gene>
    <name evidence="4" type="ORF">BWP39_29005</name>
</gene>
<keyword evidence="3" id="KW-0812">Transmembrane</keyword>
<feature type="transmembrane region" description="Helical" evidence="3">
    <location>
        <begin position="136"/>
        <end position="162"/>
    </location>
</feature>
<accession>A0A2A4ETJ0</accession>
<evidence type="ECO:0000256" key="2">
    <source>
        <dbReference type="SAM" id="MobiDB-lite"/>
    </source>
</evidence>
<feature type="region of interest" description="Disordered" evidence="2">
    <location>
        <begin position="1"/>
        <end position="22"/>
    </location>
</feature>
<feature type="transmembrane region" description="Helical" evidence="3">
    <location>
        <begin position="92"/>
        <end position="116"/>
    </location>
</feature>
<evidence type="ECO:0000256" key="1">
    <source>
        <dbReference type="ARBA" id="ARBA00010690"/>
    </source>
</evidence>
<name>A0A2A4ETJ0_9BURK</name>
<dbReference type="GO" id="GO:0009306">
    <property type="term" value="P:protein secretion"/>
    <property type="evidence" value="ECO:0007669"/>
    <property type="project" value="InterPro"/>
</dbReference>
<dbReference type="Proteomes" id="UP000218022">
    <property type="component" value="Unassembled WGS sequence"/>
</dbReference>
<sequence>MAEQDLDRNEAATPYKLQQARKRGQVSKSPDVVSAVVFTTAMLFLASQGWTVWQAQFRIDRVLLSQAGQLTSSTALGDLVGRLLLSTMTMALPFLITLMLAAIVGNLMQTGLIFSADPIKPDWSRINPVSGFKKLFTLRVLFNGVRACLKLGLLSAVAWFALKSVLPQFYYLAGLSALGILRTLLDDFASLGLKMALMLGFVALLDMLYTRREFAKNMRMSKRELKDEFRQREGDPRIRSRLRELRREMLKRSRAVQNTQHADVLITNPTHVAVALRYVHGQMESPQLVAKGAGVLAAAMRKVAARHNIPVVQNPPLARRLFHDLHVDQSVPPELYAQVARIIVWVFAMRDARRRGTASQQGAPA</sequence>
<feature type="compositionally biased region" description="Basic and acidic residues" evidence="2">
    <location>
        <begin position="1"/>
        <end position="10"/>
    </location>
</feature>
<dbReference type="Gene3D" id="3.40.1690.10">
    <property type="entry name" value="secretion proteins EscU"/>
    <property type="match status" value="1"/>
</dbReference>
<evidence type="ECO:0000256" key="3">
    <source>
        <dbReference type="SAM" id="Phobius"/>
    </source>
</evidence>
<dbReference type="EMBL" id="MTZV01000006">
    <property type="protein sequence ID" value="PCE23720.1"/>
    <property type="molecule type" value="Genomic_DNA"/>
</dbReference>
<dbReference type="OrthoDB" id="9807950at2"/>
<keyword evidence="3" id="KW-1133">Transmembrane helix</keyword>
<comment type="caution">
    <text evidence="4">The sequence shown here is derived from an EMBL/GenBank/DDBJ whole genome shotgun (WGS) entry which is preliminary data.</text>
</comment>
<reference evidence="4 5" key="1">
    <citation type="submission" date="2017-01" db="EMBL/GenBank/DDBJ databases">
        <title>Whole-Genome Shotgun Sequencing of Two beta-Proteobacterial Species in Search of the Bulgecin Biosynthetic Cluster.</title>
        <authorList>
            <person name="Horsman M.E."/>
            <person name="Marous D.R."/>
            <person name="Li R."/>
            <person name="Oliver R.A."/>
            <person name="Byun B."/>
            <person name="Emrich S.J."/>
            <person name="Boggess B."/>
            <person name="Townsend C.A."/>
            <person name="Mobashery S."/>
        </authorList>
    </citation>
    <scope>NUCLEOTIDE SEQUENCE [LARGE SCALE GENOMIC DNA]</scope>
    <source>
        <strain evidence="4 5">ATCC 31363</strain>
    </source>
</reference>
<dbReference type="Pfam" id="PF01312">
    <property type="entry name" value="Bac_export_2"/>
    <property type="match status" value="1"/>
</dbReference>
<proteinExistence type="inferred from homology"/>
<dbReference type="InterPro" id="IPR029025">
    <property type="entry name" value="T3SS_substrate_exporter_C"/>
</dbReference>